<name>A0ABM8G077_9CELL</name>
<feature type="transmembrane region" description="Helical" evidence="7">
    <location>
        <begin position="91"/>
        <end position="112"/>
    </location>
</feature>
<evidence type="ECO:0008006" key="10">
    <source>
        <dbReference type="Google" id="ProtNLM"/>
    </source>
</evidence>
<dbReference type="EMBL" id="AP027729">
    <property type="protein sequence ID" value="BDZ41471.1"/>
    <property type="molecule type" value="Genomic_DNA"/>
</dbReference>
<evidence type="ECO:0000256" key="3">
    <source>
        <dbReference type="ARBA" id="ARBA00022475"/>
    </source>
</evidence>
<keyword evidence="9" id="KW-1185">Reference proteome</keyword>
<evidence type="ECO:0000256" key="7">
    <source>
        <dbReference type="SAM" id="Phobius"/>
    </source>
</evidence>
<accession>A0ABM8G077</accession>
<gene>
    <name evidence="8" type="ORF">GCM10025865_07700</name>
</gene>
<keyword evidence="3" id="KW-1003">Cell membrane</keyword>
<dbReference type="PANTHER" id="PTHR30193:SF37">
    <property type="entry name" value="INNER MEMBRANE ABC TRANSPORTER PERMEASE PROTEIN YCJO"/>
    <property type="match status" value="1"/>
</dbReference>
<evidence type="ECO:0000256" key="5">
    <source>
        <dbReference type="ARBA" id="ARBA00022989"/>
    </source>
</evidence>
<protein>
    <recommendedName>
        <fullName evidence="10">Multiple sugar transport system permease protein</fullName>
    </recommendedName>
</protein>
<proteinExistence type="predicted"/>
<dbReference type="Proteomes" id="UP001321475">
    <property type="component" value="Chromosome"/>
</dbReference>
<dbReference type="PANTHER" id="PTHR30193">
    <property type="entry name" value="ABC TRANSPORTER PERMEASE PROTEIN"/>
    <property type="match status" value="1"/>
</dbReference>
<evidence type="ECO:0000313" key="8">
    <source>
        <dbReference type="EMBL" id="BDZ41471.1"/>
    </source>
</evidence>
<dbReference type="InterPro" id="IPR035906">
    <property type="entry name" value="MetI-like_sf"/>
</dbReference>
<evidence type="ECO:0000256" key="1">
    <source>
        <dbReference type="ARBA" id="ARBA00004651"/>
    </source>
</evidence>
<feature type="transmembrane region" description="Helical" evidence="7">
    <location>
        <begin position="124"/>
        <end position="144"/>
    </location>
</feature>
<evidence type="ECO:0000256" key="6">
    <source>
        <dbReference type="ARBA" id="ARBA00023136"/>
    </source>
</evidence>
<comment type="subcellular location">
    <subcellularLocation>
        <location evidence="1">Cell membrane</location>
        <topology evidence="1">Multi-pass membrane protein</topology>
    </subcellularLocation>
</comment>
<evidence type="ECO:0000256" key="2">
    <source>
        <dbReference type="ARBA" id="ARBA00022448"/>
    </source>
</evidence>
<reference evidence="9" key="1">
    <citation type="journal article" date="2019" name="Int. J. Syst. Evol. Microbiol.">
        <title>The Global Catalogue of Microorganisms (GCM) 10K type strain sequencing project: providing services to taxonomists for standard genome sequencing and annotation.</title>
        <authorList>
            <consortium name="The Broad Institute Genomics Platform"/>
            <consortium name="The Broad Institute Genome Sequencing Center for Infectious Disease"/>
            <person name="Wu L."/>
            <person name="Ma J."/>
        </authorList>
    </citation>
    <scope>NUCLEOTIDE SEQUENCE [LARGE SCALE GENOMIC DNA]</scope>
    <source>
        <strain evidence="9">NBRC 108565</strain>
    </source>
</reference>
<evidence type="ECO:0000313" key="9">
    <source>
        <dbReference type="Proteomes" id="UP001321475"/>
    </source>
</evidence>
<dbReference type="Gene3D" id="1.10.3720.10">
    <property type="entry name" value="MetI-like"/>
    <property type="match status" value="1"/>
</dbReference>
<dbReference type="InterPro" id="IPR051393">
    <property type="entry name" value="ABC_transporter_permease"/>
</dbReference>
<sequence length="177" mass="19993">MATTSVETPSTAHRRSKPGTRLRRRNNFIGWTFILPNFLGFGTLTLIPVIALFYLSFTSWNAFGAAPWVGLDNFTRLFEDNSFRRALLNTLYYSGLHIPLTLMASLGLALLLNQKLKGVAFFRTAAFFPYITSMVAIAVVWNMLFSPDFGPINQLLRFFGVDNPRGGRRPPRGRCPR</sequence>
<dbReference type="SUPFAM" id="SSF161098">
    <property type="entry name" value="MetI-like"/>
    <property type="match status" value="1"/>
</dbReference>
<dbReference type="RefSeq" id="WP_286218614.1">
    <property type="nucleotide sequence ID" value="NZ_AP027729.1"/>
</dbReference>
<keyword evidence="2" id="KW-0813">Transport</keyword>
<keyword evidence="4 7" id="KW-0812">Transmembrane</keyword>
<keyword evidence="5 7" id="KW-1133">Transmembrane helix</keyword>
<organism evidence="8 9">
    <name type="scientific">Paraoerskovia sediminicola</name>
    <dbReference type="NCBI Taxonomy" id="1138587"/>
    <lineage>
        <taxon>Bacteria</taxon>
        <taxon>Bacillati</taxon>
        <taxon>Actinomycetota</taxon>
        <taxon>Actinomycetes</taxon>
        <taxon>Micrococcales</taxon>
        <taxon>Cellulomonadaceae</taxon>
        <taxon>Paraoerskovia</taxon>
    </lineage>
</organism>
<feature type="transmembrane region" description="Helical" evidence="7">
    <location>
        <begin position="28"/>
        <end position="55"/>
    </location>
</feature>
<keyword evidence="6 7" id="KW-0472">Membrane</keyword>
<evidence type="ECO:0000256" key="4">
    <source>
        <dbReference type="ARBA" id="ARBA00022692"/>
    </source>
</evidence>